<dbReference type="AlphaFoldDB" id="A0A8T0HTE6"/>
<accession>A0A8T0HTE6</accession>
<protein>
    <recommendedName>
        <fullName evidence="4">Secreted protein</fullName>
    </recommendedName>
</protein>
<feature type="signal peptide" evidence="1">
    <location>
        <begin position="1"/>
        <end position="20"/>
    </location>
</feature>
<keyword evidence="1" id="KW-0732">Signal</keyword>
<feature type="chain" id="PRO_5035751302" description="Secreted protein" evidence="1">
    <location>
        <begin position="21"/>
        <end position="61"/>
    </location>
</feature>
<gene>
    <name evidence="2" type="ORF">KC19_VG231600</name>
</gene>
<dbReference type="EMBL" id="CM026426">
    <property type="protein sequence ID" value="KAG0574067.1"/>
    <property type="molecule type" value="Genomic_DNA"/>
</dbReference>
<evidence type="ECO:0000313" key="3">
    <source>
        <dbReference type="Proteomes" id="UP000822688"/>
    </source>
</evidence>
<name>A0A8T0HTE6_CERPU</name>
<evidence type="ECO:0000256" key="1">
    <source>
        <dbReference type="SAM" id="SignalP"/>
    </source>
</evidence>
<reference evidence="2" key="1">
    <citation type="submission" date="2020-06" db="EMBL/GenBank/DDBJ databases">
        <title>WGS assembly of Ceratodon purpureus strain R40.</title>
        <authorList>
            <person name="Carey S.B."/>
            <person name="Jenkins J."/>
            <person name="Shu S."/>
            <person name="Lovell J.T."/>
            <person name="Sreedasyam A."/>
            <person name="Maumus F."/>
            <person name="Tiley G.P."/>
            <person name="Fernandez-Pozo N."/>
            <person name="Barry K."/>
            <person name="Chen C."/>
            <person name="Wang M."/>
            <person name="Lipzen A."/>
            <person name="Daum C."/>
            <person name="Saski C.A."/>
            <person name="Payton A.C."/>
            <person name="Mcbreen J.C."/>
            <person name="Conrad R.E."/>
            <person name="Kollar L.M."/>
            <person name="Olsson S."/>
            <person name="Huttunen S."/>
            <person name="Landis J.B."/>
            <person name="Wickett N.J."/>
            <person name="Johnson M.G."/>
            <person name="Rensing S.A."/>
            <person name="Grimwood J."/>
            <person name="Schmutz J."/>
            <person name="Mcdaniel S.F."/>
        </authorList>
    </citation>
    <scope>NUCLEOTIDE SEQUENCE</scope>
    <source>
        <strain evidence="2">R40</strain>
    </source>
</reference>
<keyword evidence="3" id="KW-1185">Reference proteome</keyword>
<dbReference type="Proteomes" id="UP000822688">
    <property type="component" value="Chromosome V"/>
</dbReference>
<organism evidence="2 3">
    <name type="scientific">Ceratodon purpureus</name>
    <name type="common">Fire moss</name>
    <name type="synonym">Dicranum purpureum</name>
    <dbReference type="NCBI Taxonomy" id="3225"/>
    <lineage>
        <taxon>Eukaryota</taxon>
        <taxon>Viridiplantae</taxon>
        <taxon>Streptophyta</taxon>
        <taxon>Embryophyta</taxon>
        <taxon>Bryophyta</taxon>
        <taxon>Bryophytina</taxon>
        <taxon>Bryopsida</taxon>
        <taxon>Dicranidae</taxon>
        <taxon>Pseudoditrichales</taxon>
        <taxon>Ditrichaceae</taxon>
        <taxon>Ceratodon</taxon>
    </lineage>
</organism>
<evidence type="ECO:0008006" key="4">
    <source>
        <dbReference type="Google" id="ProtNLM"/>
    </source>
</evidence>
<sequence>MFSNFSCLLHSVQFFCSTASQWLDYSKAKGGAVVTYRAPFNCHVMVGSGVFELQCSIMFVA</sequence>
<evidence type="ECO:0000313" key="2">
    <source>
        <dbReference type="EMBL" id="KAG0574067.1"/>
    </source>
</evidence>
<comment type="caution">
    <text evidence="2">The sequence shown here is derived from an EMBL/GenBank/DDBJ whole genome shotgun (WGS) entry which is preliminary data.</text>
</comment>
<proteinExistence type="predicted"/>